<feature type="compositionally biased region" description="Basic and acidic residues" evidence="1">
    <location>
        <begin position="48"/>
        <end position="63"/>
    </location>
</feature>
<protein>
    <submittedName>
        <fullName evidence="2">Uncharacterized protein</fullName>
    </submittedName>
</protein>
<gene>
    <name evidence="2" type="ORF">EV356DRAFT_374047</name>
</gene>
<dbReference type="Proteomes" id="UP000800092">
    <property type="component" value="Unassembled WGS sequence"/>
</dbReference>
<dbReference type="OrthoDB" id="372487at2759"/>
<dbReference type="AlphaFoldDB" id="A0A6A6GV78"/>
<evidence type="ECO:0000313" key="3">
    <source>
        <dbReference type="Proteomes" id="UP000800092"/>
    </source>
</evidence>
<evidence type="ECO:0000256" key="1">
    <source>
        <dbReference type="SAM" id="MobiDB-lite"/>
    </source>
</evidence>
<evidence type="ECO:0000313" key="2">
    <source>
        <dbReference type="EMBL" id="KAF2229702.1"/>
    </source>
</evidence>
<proteinExistence type="predicted"/>
<name>A0A6A6GV78_VIRVR</name>
<keyword evidence="3" id="KW-1185">Reference proteome</keyword>
<sequence>MLLRGVKFPTPALNREDEEATRNRAANSGRNFGGAPLRRGGGRGGGGRGDRINYSSDRRDSNYDNRNGNGYPDPSAKSNPFFAHLDPAFVQAAAARGFPPPPQGWVPPPQFGRGAPPPPPSHGGQRHQGRPPMHDSYSPPDRRYGGQGYGGQGHRDQGYGGQGYGGQNQGGRNYGSDGRHQGGYGDNRPPRHQSYRGGGGYRGGR</sequence>
<feature type="compositionally biased region" description="Gly residues" evidence="1">
    <location>
        <begin position="145"/>
        <end position="173"/>
    </location>
</feature>
<feature type="compositionally biased region" description="Gly residues" evidence="1">
    <location>
        <begin position="196"/>
        <end position="205"/>
    </location>
</feature>
<feature type="compositionally biased region" description="Pro residues" evidence="1">
    <location>
        <begin position="98"/>
        <end position="121"/>
    </location>
</feature>
<reference evidence="2" key="1">
    <citation type="journal article" date="2020" name="Stud. Mycol.">
        <title>101 Dothideomycetes genomes: a test case for predicting lifestyles and emergence of pathogens.</title>
        <authorList>
            <person name="Haridas S."/>
            <person name="Albert R."/>
            <person name="Binder M."/>
            <person name="Bloem J."/>
            <person name="Labutti K."/>
            <person name="Salamov A."/>
            <person name="Andreopoulos B."/>
            <person name="Baker S."/>
            <person name="Barry K."/>
            <person name="Bills G."/>
            <person name="Bluhm B."/>
            <person name="Cannon C."/>
            <person name="Castanera R."/>
            <person name="Culley D."/>
            <person name="Daum C."/>
            <person name="Ezra D."/>
            <person name="Gonzalez J."/>
            <person name="Henrissat B."/>
            <person name="Kuo A."/>
            <person name="Liang C."/>
            <person name="Lipzen A."/>
            <person name="Lutzoni F."/>
            <person name="Magnuson J."/>
            <person name="Mondo S."/>
            <person name="Nolan M."/>
            <person name="Ohm R."/>
            <person name="Pangilinan J."/>
            <person name="Park H.-J."/>
            <person name="Ramirez L."/>
            <person name="Alfaro M."/>
            <person name="Sun H."/>
            <person name="Tritt A."/>
            <person name="Yoshinaga Y."/>
            <person name="Zwiers L.-H."/>
            <person name="Turgeon B."/>
            <person name="Goodwin S."/>
            <person name="Spatafora J."/>
            <person name="Crous P."/>
            <person name="Grigoriev I."/>
        </authorList>
    </citation>
    <scope>NUCLEOTIDE SEQUENCE</scope>
    <source>
        <strain evidence="2">Tuck. ex Michener</strain>
    </source>
</reference>
<accession>A0A6A6GV78</accession>
<dbReference type="EMBL" id="ML991856">
    <property type="protein sequence ID" value="KAF2229702.1"/>
    <property type="molecule type" value="Genomic_DNA"/>
</dbReference>
<feature type="region of interest" description="Disordered" evidence="1">
    <location>
        <begin position="1"/>
        <end position="205"/>
    </location>
</feature>
<organism evidence="2 3">
    <name type="scientific">Viridothelium virens</name>
    <name type="common">Speckled blister lichen</name>
    <name type="synonym">Trypethelium virens</name>
    <dbReference type="NCBI Taxonomy" id="1048519"/>
    <lineage>
        <taxon>Eukaryota</taxon>
        <taxon>Fungi</taxon>
        <taxon>Dikarya</taxon>
        <taxon>Ascomycota</taxon>
        <taxon>Pezizomycotina</taxon>
        <taxon>Dothideomycetes</taxon>
        <taxon>Dothideomycetes incertae sedis</taxon>
        <taxon>Trypetheliales</taxon>
        <taxon>Trypetheliaceae</taxon>
        <taxon>Viridothelium</taxon>
    </lineage>
</organism>